<sequence>MTKRGGRTLTLSADDYSMWVLDWKAHQIRIVMQSGEEHVAPMDSDMRRPSDEIARTFFDWDRWWLTTETERGHLVFAEVWSPVGDPVKGRPSVYLDQNRWSTIAKTVVKPEAVSEEDRTAARRIMKLGHDGGIRLPLSSATMQETAALFGGRRYEVGITIASLSGGWQLRDPLELRRREFAAWFAERLSMNAAVPETDAVTLEPRSVFGDRVESAADDDLSESMRKFMDALTWPSVLVSMLIDPESIAGVPPTRWADSNGDIAKWVASLTREQRSSATTLAAIRDNEGLMSSALSLIEAPSTLVSRLGPQDVASAVSDTRFGGLYTAVMAERHRDPNRRWLPNDLNDIMFLTCAAAYCDYVAAERSTGRQLTQLLARRDERPNVYTHLPDLVEALDRDGVRSASEVTDLAP</sequence>
<protein>
    <submittedName>
        <fullName evidence="1">Uncharacterized protein</fullName>
    </submittedName>
</protein>
<keyword evidence="2" id="KW-1185">Reference proteome</keyword>
<accession>A0A918F9G1</accession>
<proteinExistence type="predicted"/>
<dbReference type="AlphaFoldDB" id="A0A918F9G1"/>
<evidence type="ECO:0000313" key="1">
    <source>
        <dbReference type="EMBL" id="GGR21652.1"/>
    </source>
</evidence>
<evidence type="ECO:0000313" key="2">
    <source>
        <dbReference type="Proteomes" id="UP000610303"/>
    </source>
</evidence>
<dbReference type="Proteomes" id="UP000610303">
    <property type="component" value="Unassembled WGS sequence"/>
</dbReference>
<dbReference type="EMBL" id="BMRJ01000001">
    <property type="protein sequence ID" value="GGR21652.1"/>
    <property type="molecule type" value="Genomic_DNA"/>
</dbReference>
<reference evidence="1" key="1">
    <citation type="journal article" date="2014" name="Int. J. Syst. Evol. Microbiol.">
        <title>Complete genome sequence of Corynebacterium casei LMG S-19264T (=DSM 44701T), isolated from a smear-ripened cheese.</title>
        <authorList>
            <consortium name="US DOE Joint Genome Institute (JGI-PGF)"/>
            <person name="Walter F."/>
            <person name="Albersmeier A."/>
            <person name="Kalinowski J."/>
            <person name="Ruckert C."/>
        </authorList>
    </citation>
    <scope>NUCLEOTIDE SEQUENCE</scope>
    <source>
        <strain evidence="1">JCM 3346</strain>
    </source>
</reference>
<name>A0A918F9G1_AGRME</name>
<reference evidence="1" key="2">
    <citation type="submission" date="2020-09" db="EMBL/GenBank/DDBJ databases">
        <authorList>
            <person name="Sun Q."/>
            <person name="Ohkuma M."/>
        </authorList>
    </citation>
    <scope>NUCLEOTIDE SEQUENCE</scope>
    <source>
        <strain evidence="1">JCM 3346</strain>
    </source>
</reference>
<organism evidence="1 2">
    <name type="scientific">Agromyces mediolanus</name>
    <name type="common">Corynebacterium mediolanum</name>
    <dbReference type="NCBI Taxonomy" id="41986"/>
    <lineage>
        <taxon>Bacteria</taxon>
        <taxon>Bacillati</taxon>
        <taxon>Actinomycetota</taxon>
        <taxon>Actinomycetes</taxon>
        <taxon>Micrococcales</taxon>
        <taxon>Microbacteriaceae</taxon>
        <taxon>Agromyces</taxon>
    </lineage>
</organism>
<comment type="caution">
    <text evidence="1">The sequence shown here is derived from an EMBL/GenBank/DDBJ whole genome shotgun (WGS) entry which is preliminary data.</text>
</comment>
<gene>
    <name evidence="1" type="ORF">GCM10010196_13970</name>
</gene>
<dbReference type="RefSeq" id="WP_189084527.1">
    <property type="nucleotide sequence ID" value="NZ_BMRJ01000001.1"/>
</dbReference>